<dbReference type="Gene3D" id="3.30.1240.10">
    <property type="match status" value="1"/>
</dbReference>
<name>A0ABV8U0W8_9ACTN</name>
<accession>A0ABV8U0W8</accession>
<dbReference type="Pfam" id="PF08282">
    <property type="entry name" value="Hydrolase_3"/>
    <property type="match status" value="1"/>
</dbReference>
<dbReference type="GO" id="GO:0016787">
    <property type="term" value="F:hydrolase activity"/>
    <property type="evidence" value="ECO:0007669"/>
    <property type="project" value="UniProtKB-KW"/>
</dbReference>
<dbReference type="RefSeq" id="WP_380621971.1">
    <property type="nucleotide sequence ID" value="NZ_JBHSDK010000018.1"/>
</dbReference>
<keyword evidence="2" id="KW-1185">Reference proteome</keyword>
<protein>
    <submittedName>
        <fullName evidence="1">HAD family hydrolase</fullName>
        <ecNumber evidence="1">3.1.3.-</ecNumber>
    </submittedName>
</protein>
<gene>
    <name evidence="1" type="ORF">ACFPET_13700</name>
</gene>
<sequence>MRYHRGGDYRATPRGLNAVPGLTASIDFAICNNGAIWVDPAQGAIEVRHTIDIEAARELHCRARKALPGATFMAETGSSVLAEGSDLPTPAHQDDPWYAVPALEDTLDRIDGVVEYRIVNRAMDGPRILEAVADIEVPGVVRWSWGRYAILEYNAAAVNKGDALATWCTERGLAPESVVAFGDMPNDASMLAWAGRSFAMAGAQPEAIAAAQFQTASNQDDGVAQAVEALLKDVQAGTSESTELNPST</sequence>
<reference evidence="2" key="1">
    <citation type="journal article" date="2019" name="Int. J. Syst. Evol. Microbiol.">
        <title>The Global Catalogue of Microorganisms (GCM) 10K type strain sequencing project: providing services to taxonomists for standard genome sequencing and annotation.</title>
        <authorList>
            <consortium name="The Broad Institute Genomics Platform"/>
            <consortium name="The Broad Institute Genome Sequencing Center for Infectious Disease"/>
            <person name="Wu L."/>
            <person name="Ma J."/>
        </authorList>
    </citation>
    <scope>NUCLEOTIDE SEQUENCE [LARGE SCALE GENOMIC DNA]</scope>
    <source>
        <strain evidence="2">IBRC-M 10908</strain>
    </source>
</reference>
<dbReference type="InterPro" id="IPR036412">
    <property type="entry name" value="HAD-like_sf"/>
</dbReference>
<dbReference type="EC" id="3.1.3.-" evidence="1"/>
<dbReference type="InterPro" id="IPR023214">
    <property type="entry name" value="HAD_sf"/>
</dbReference>
<dbReference type="EMBL" id="JBHSDK010000018">
    <property type="protein sequence ID" value="MFC4336257.1"/>
    <property type="molecule type" value="Genomic_DNA"/>
</dbReference>
<dbReference type="PANTHER" id="PTHR10000">
    <property type="entry name" value="PHOSPHOSERINE PHOSPHATASE"/>
    <property type="match status" value="1"/>
</dbReference>
<evidence type="ECO:0000313" key="1">
    <source>
        <dbReference type="EMBL" id="MFC4336257.1"/>
    </source>
</evidence>
<keyword evidence="1" id="KW-0378">Hydrolase</keyword>
<dbReference type="SUPFAM" id="SSF56784">
    <property type="entry name" value="HAD-like"/>
    <property type="match status" value="1"/>
</dbReference>
<dbReference type="PANTHER" id="PTHR10000:SF8">
    <property type="entry name" value="HAD SUPERFAMILY HYDROLASE-LIKE, TYPE 3"/>
    <property type="match status" value="1"/>
</dbReference>
<comment type="caution">
    <text evidence="1">The sequence shown here is derived from an EMBL/GenBank/DDBJ whole genome shotgun (WGS) entry which is preliminary data.</text>
</comment>
<evidence type="ECO:0000313" key="2">
    <source>
        <dbReference type="Proteomes" id="UP001595823"/>
    </source>
</evidence>
<proteinExistence type="predicted"/>
<dbReference type="Gene3D" id="3.40.50.1000">
    <property type="entry name" value="HAD superfamily/HAD-like"/>
    <property type="match status" value="1"/>
</dbReference>
<dbReference type="Proteomes" id="UP001595823">
    <property type="component" value="Unassembled WGS sequence"/>
</dbReference>
<organism evidence="1 2">
    <name type="scientific">Salininema proteolyticum</name>
    <dbReference type="NCBI Taxonomy" id="1607685"/>
    <lineage>
        <taxon>Bacteria</taxon>
        <taxon>Bacillati</taxon>
        <taxon>Actinomycetota</taxon>
        <taxon>Actinomycetes</taxon>
        <taxon>Glycomycetales</taxon>
        <taxon>Glycomycetaceae</taxon>
        <taxon>Salininema</taxon>
    </lineage>
</organism>